<dbReference type="EMBL" id="JAVHNR010000001">
    <property type="protein sequence ID" value="KAK6355693.1"/>
    <property type="molecule type" value="Genomic_DNA"/>
</dbReference>
<dbReference type="Proteomes" id="UP001313282">
    <property type="component" value="Unassembled WGS sequence"/>
</dbReference>
<keyword evidence="2" id="KW-1185">Reference proteome</keyword>
<evidence type="ECO:0000313" key="2">
    <source>
        <dbReference type="Proteomes" id="UP001313282"/>
    </source>
</evidence>
<reference evidence="1 2" key="1">
    <citation type="submission" date="2019-10" db="EMBL/GenBank/DDBJ databases">
        <authorList>
            <person name="Palmer J.M."/>
        </authorList>
    </citation>
    <scope>NUCLEOTIDE SEQUENCE [LARGE SCALE GENOMIC DNA]</scope>
    <source>
        <strain evidence="1 2">TWF718</strain>
    </source>
</reference>
<protein>
    <submittedName>
        <fullName evidence="1">Uncharacterized protein</fullName>
    </submittedName>
</protein>
<comment type="caution">
    <text evidence="1">The sequence shown here is derived from an EMBL/GenBank/DDBJ whole genome shotgun (WGS) entry which is preliminary data.</text>
</comment>
<sequence length="306" mass="34269">MLDPKNGFKPLPQTSLNGKSITVLRLHEDSIAALGWMLNIIHFQTENVPRTVSREDMLAIAILCDKYLWQRAVGLWLEKWVTALLPTGDGSGISDNTETAGPFGIKKEDISKEGCEDWLFLARVFPNISAYTSYHLNVFNRLVEEIVGDMESFEDANRMLKWSAVGEKVMLPVVFDLVPDATFATIREIRNETFTSAISEITSILLDIETFKPAFGNRVDQQTQTNCQGKTECHEVTLSSSVGASIASQPGWDIEATYCPSCIRGRICLWVLWDRVAKLREVLESYVSTQRERGRGARVSRAPGYG</sequence>
<dbReference type="AlphaFoldDB" id="A0AAN8RLQ9"/>
<name>A0AAN8RLQ9_9PEZI</name>
<proteinExistence type="predicted"/>
<evidence type="ECO:0000313" key="1">
    <source>
        <dbReference type="EMBL" id="KAK6355693.1"/>
    </source>
</evidence>
<gene>
    <name evidence="1" type="ORF">TWF718_000086</name>
</gene>
<accession>A0AAN8RLQ9</accession>
<organism evidence="1 2">
    <name type="scientific">Orbilia javanica</name>
    <dbReference type="NCBI Taxonomy" id="47235"/>
    <lineage>
        <taxon>Eukaryota</taxon>
        <taxon>Fungi</taxon>
        <taxon>Dikarya</taxon>
        <taxon>Ascomycota</taxon>
        <taxon>Pezizomycotina</taxon>
        <taxon>Orbiliomycetes</taxon>
        <taxon>Orbiliales</taxon>
        <taxon>Orbiliaceae</taxon>
        <taxon>Orbilia</taxon>
    </lineage>
</organism>